<dbReference type="SUPFAM" id="SSF55073">
    <property type="entry name" value="Nucleotide cyclase"/>
    <property type="match status" value="1"/>
</dbReference>
<organism evidence="3 4">
    <name type="scientific">Geodermatophilus ruber</name>
    <dbReference type="NCBI Taxonomy" id="504800"/>
    <lineage>
        <taxon>Bacteria</taxon>
        <taxon>Bacillati</taxon>
        <taxon>Actinomycetota</taxon>
        <taxon>Actinomycetes</taxon>
        <taxon>Geodermatophilales</taxon>
        <taxon>Geodermatophilaceae</taxon>
        <taxon>Geodermatophilus</taxon>
    </lineage>
</organism>
<dbReference type="Gene3D" id="3.30.70.270">
    <property type="match status" value="1"/>
</dbReference>
<dbReference type="Proteomes" id="UP000199152">
    <property type="component" value="Unassembled WGS sequence"/>
</dbReference>
<dbReference type="GO" id="GO:0052621">
    <property type="term" value="F:diguanylate cyclase activity"/>
    <property type="evidence" value="ECO:0007669"/>
    <property type="project" value="TreeGrafter"/>
</dbReference>
<dbReference type="PROSITE" id="PS50887">
    <property type="entry name" value="GGDEF"/>
    <property type="match status" value="1"/>
</dbReference>
<dbReference type="SMART" id="SM00267">
    <property type="entry name" value="GGDEF"/>
    <property type="match status" value="1"/>
</dbReference>
<keyword evidence="1" id="KW-0472">Membrane</keyword>
<dbReference type="STRING" id="504800.SAMN04488085_109165"/>
<dbReference type="RefSeq" id="WP_143087189.1">
    <property type="nucleotide sequence ID" value="NZ_FOSW01000009.1"/>
</dbReference>
<feature type="domain" description="GGDEF" evidence="2">
    <location>
        <begin position="195"/>
        <end position="307"/>
    </location>
</feature>
<feature type="transmembrane region" description="Helical" evidence="1">
    <location>
        <begin position="117"/>
        <end position="141"/>
    </location>
</feature>
<keyword evidence="1" id="KW-1133">Transmembrane helix</keyword>
<dbReference type="Pfam" id="PF00990">
    <property type="entry name" value="GGDEF"/>
    <property type="match status" value="1"/>
</dbReference>
<dbReference type="InterPro" id="IPR050469">
    <property type="entry name" value="Diguanylate_Cyclase"/>
</dbReference>
<dbReference type="PANTHER" id="PTHR45138:SF9">
    <property type="entry name" value="DIGUANYLATE CYCLASE DGCM-RELATED"/>
    <property type="match status" value="1"/>
</dbReference>
<feature type="transmembrane region" description="Helical" evidence="1">
    <location>
        <begin position="63"/>
        <end position="82"/>
    </location>
</feature>
<accession>A0A1I4GT36</accession>
<dbReference type="NCBIfam" id="TIGR00254">
    <property type="entry name" value="GGDEF"/>
    <property type="match status" value="1"/>
</dbReference>
<sequence length="307" mass="31782">MHADRPAGTPLLSLLYAVSGTLCLLGALNPLTPETPVGLLWVLAVIGCGGAALLWLRRQRLSTGAVHVAVATMATLIALLAWRSVTAVGVVGLGPSMVALAVYTAHYLPRPAARAHAVYLLAVTTAGALAAAPSGIALPWLTNVVTVAALVEAQTRISATLHRAAGTDPLTGLANRRAWEAGAERSLAHAARSGEPLTVVLLDLDGFKTVNDEDGHGAGDALLQSLAGAWSSELRTADLLGRYGGDEFVLCLPGTDAARTQELVARLRASHPASWSAGTAAAAPGDTLADLLRRADTDLYRHKASRR</sequence>
<feature type="transmembrane region" description="Helical" evidence="1">
    <location>
        <begin position="12"/>
        <end position="32"/>
    </location>
</feature>
<feature type="transmembrane region" description="Helical" evidence="1">
    <location>
        <begin position="38"/>
        <end position="56"/>
    </location>
</feature>
<evidence type="ECO:0000313" key="3">
    <source>
        <dbReference type="EMBL" id="SFL33069.1"/>
    </source>
</evidence>
<dbReference type="EMBL" id="FOSW01000009">
    <property type="protein sequence ID" value="SFL33069.1"/>
    <property type="molecule type" value="Genomic_DNA"/>
</dbReference>
<gene>
    <name evidence="3" type="ORF">SAMN04488085_109165</name>
</gene>
<name>A0A1I4GT36_9ACTN</name>
<feature type="transmembrane region" description="Helical" evidence="1">
    <location>
        <begin position="88"/>
        <end position="105"/>
    </location>
</feature>
<dbReference type="InterPro" id="IPR043128">
    <property type="entry name" value="Rev_trsase/Diguanyl_cyclase"/>
</dbReference>
<proteinExistence type="predicted"/>
<evidence type="ECO:0000256" key="1">
    <source>
        <dbReference type="SAM" id="Phobius"/>
    </source>
</evidence>
<dbReference type="InterPro" id="IPR000160">
    <property type="entry name" value="GGDEF_dom"/>
</dbReference>
<protein>
    <submittedName>
        <fullName evidence="3">Diguanylate cyclase (GGDEF) domain-containing protein</fullName>
    </submittedName>
</protein>
<dbReference type="CDD" id="cd01949">
    <property type="entry name" value="GGDEF"/>
    <property type="match status" value="1"/>
</dbReference>
<evidence type="ECO:0000259" key="2">
    <source>
        <dbReference type="PROSITE" id="PS50887"/>
    </source>
</evidence>
<dbReference type="InParanoid" id="A0A1I4GT36"/>
<evidence type="ECO:0000313" key="4">
    <source>
        <dbReference type="Proteomes" id="UP000199152"/>
    </source>
</evidence>
<dbReference type="InterPro" id="IPR029787">
    <property type="entry name" value="Nucleotide_cyclase"/>
</dbReference>
<keyword evidence="4" id="KW-1185">Reference proteome</keyword>
<reference evidence="3 4" key="1">
    <citation type="submission" date="2016-10" db="EMBL/GenBank/DDBJ databases">
        <authorList>
            <person name="de Groot N.N."/>
        </authorList>
    </citation>
    <scope>NUCLEOTIDE SEQUENCE [LARGE SCALE GENOMIC DNA]</scope>
    <source>
        <strain evidence="3 4">DSM 45317</strain>
    </source>
</reference>
<dbReference type="OrthoDB" id="23692at2"/>
<dbReference type="AlphaFoldDB" id="A0A1I4GT36"/>
<keyword evidence="1" id="KW-0812">Transmembrane</keyword>
<dbReference type="PANTHER" id="PTHR45138">
    <property type="entry name" value="REGULATORY COMPONENTS OF SENSORY TRANSDUCTION SYSTEM"/>
    <property type="match status" value="1"/>
</dbReference>